<proteinExistence type="predicted"/>
<name>A0A7Z0WG66_9PSEU</name>
<dbReference type="RefSeq" id="WP_075136701.1">
    <property type="nucleotide sequence ID" value="NZ_MSIF01000021.1"/>
</dbReference>
<evidence type="ECO:0000256" key="1">
    <source>
        <dbReference type="SAM" id="MobiDB-lite"/>
    </source>
</evidence>
<dbReference type="Proteomes" id="UP000185696">
    <property type="component" value="Unassembled WGS sequence"/>
</dbReference>
<feature type="transmembrane region" description="Helical" evidence="2">
    <location>
        <begin position="46"/>
        <end position="67"/>
    </location>
</feature>
<gene>
    <name evidence="3" type="ORF">BLA60_31645</name>
</gene>
<evidence type="ECO:0000313" key="4">
    <source>
        <dbReference type="Proteomes" id="UP000185696"/>
    </source>
</evidence>
<reference evidence="3 4" key="1">
    <citation type="submission" date="2016-12" db="EMBL/GenBank/DDBJ databases">
        <title>The draft genome sequence of Actinophytocola xinjiangensis.</title>
        <authorList>
            <person name="Wang W."/>
            <person name="Yuan L."/>
        </authorList>
    </citation>
    <scope>NUCLEOTIDE SEQUENCE [LARGE SCALE GENOMIC DNA]</scope>
    <source>
        <strain evidence="3 4">CGMCC 4.4663</strain>
    </source>
</reference>
<feature type="compositionally biased region" description="Basic and acidic residues" evidence="1">
    <location>
        <begin position="1"/>
        <end position="14"/>
    </location>
</feature>
<accession>A0A7Z0WG66</accession>
<dbReference type="AlphaFoldDB" id="A0A7Z0WG66"/>
<organism evidence="3 4">
    <name type="scientific">Actinophytocola xinjiangensis</name>
    <dbReference type="NCBI Taxonomy" id="485602"/>
    <lineage>
        <taxon>Bacteria</taxon>
        <taxon>Bacillati</taxon>
        <taxon>Actinomycetota</taxon>
        <taxon>Actinomycetes</taxon>
        <taxon>Pseudonocardiales</taxon>
        <taxon>Pseudonocardiaceae</taxon>
    </lineage>
</organism>
<evidence type="ECO:0000313" key="3">
    <source>
        <dbReference type="EMBL" id="OLF06520.1"/>
    </source>
</evidence>
<dbReference type="EMBL" id="MSIF01000021">
    <property type="protein sequence ID" value="OLF06520.1"/>
    <property type="molecule type" value="Genomic_DNA"/>
</dbReference>
<feature type="region of interest" description="Disordered" evidence="1">
    <location>
        <begin position="1"/>
        <end position="44"/>
    </location>
</feature>
<keyword evidence="2" id="KW-0812">Transmembrane</keyword>
<sequence length="68" mass="7644">MANRELSRHQHSDTPDPVLFGTDPFAGQPESDWDDDEPTYGPRPRWPVIALIVIVVTMMVAAMGVYVF</sequence>
<evidence type="ECO:0000256" key="2">
    <source>
        <dbReference type="SAM" id="Phobius"/>
    </source>
</evidence>
<protein>
    <submittedName>
        <fullName evidence="3">Uncharacterized protein</fullName>
    </submittedName>
</protein>
<comment type="caution">
    <text evidence="3">The sequence shown here is derived from an EMBL/GenBank/DDBJ whole genome shotgun (WGS) entry which is preliminary data.</text>
</comment>
<keyword evidence="2" id="KW-0472">Membrane</keyword>
<keyword evidence="4" id="KW-1185">Reference proteome</keyword>
<keyword evidence="2" id="KW-1133">Transmembrane helix</keyword>